<dbReference type="Gene3D" id="2.40.70.10">
    <property type="entry name" value="Acid Proteases"/>
    <property type="match status" value="1"/>
</dbReference>
<dbReference type="RefSeq" id="WP_215339784.1">
    <property type="nucleotide sequence ID" value="NZ_JAGSGD010000001.1"/>
</dbReference>
<dbReference type="GO" id="GO:0004190">
    <property type="term" value="F:aspartic-type endopeptidase activity"/>
    <property type="evidence" value="ECO:0007669"/>
    <property type="project" value="InterPro"/>
</dbReference>
<evidence type="ECO:0000313" key="3">
    <source>
        <dbReference type="EMBL" id="MBR7619430.1"/>
    </source>
</evidence>
<dbReference type="PROSITE" id="PS50175">
    <property type="entry name" value="ASP_PROT_RETROV"/>
    <property type="match status" value="1"/>
</dbReference>
<proteinExistence type="predicted"/>
<name>A0A941CZE6_9CAUL</name>
<evidence type="ECO:0000313" key="4">
    <source>
        <dbReference type="Proteomes" id="UP000622580"/>
    </source>
</evidence>
<evidence type="ECO:0000259" key="2">
    <source>
        <dbReference type="PROSITE" id="PS50175"/>
    </source>
</evidence>
<dbReference type="EMBL" id="JAGSGD010000001">
    <property type="protein sequence ID" value="MBR7619430.1"/>
    <property type="molecule type" value="Genomic_DNA"/>
</dbReference>
<dbReference type="InterPro" id="IPR001995">
    <property type="entry name" value="Peptidase_A2_cat"/>
</dbReference>
<accession>A0A941CZE6</accession>
<evidence type="ECO:0000256" key="1">
    <source>
        <dbReference type="ARBA" id="ARBA00022801"/>
    </source>
</evidence>
<dbReference type="AlphaFoldDB" id="A0A941CZE6"/>
<keyword evidence="1" id="KW-0378">Hydrolase</keyword>
<dbReference type="SUPFAM" id="SSF50630">
    <property type="entry name" value="Acid proteases"/>
    <property type="match status" value="1"/>
</dbReference>
<feature type="domain" description="Peptidase A2" evidence="2">
    <location>
        <begin position="49"/>
        <end position="85"/>
    </location>
</feature>
<sequence length="147" mass="15706">MAQAGFKTGKAGSGPADLLLQLGPTLLVDIGLKPRSSAGEPPDLQLKKVKALIDTGAGGDCIDDGLARSLGLPITDEGEISGIGGKHRAFIYTARIYVRDLDRLLFQPFTGVKLAEGEQWHRVILGRAFLRPYRMTYDGATGQVEIG</sequence>
<organism evidence="3 4">
    <name type="scientific">Phenylobacterium glaciei</name>
    <dbReference type="NCBI Taxonomy" id="2803784"/>
    <lineage>
        <taxon>Bacteria</taxon>
        <taxon>Pseudomonadati</taxon>
        <taxon>Pseudomonadota</taxon>
        <taxon>Alphaproteobacteria</taxon>
        <taxon>Caulobacterales</taxon>
        <taxon>Caulobacteraceae</taxon>
        <taxon>Phenylobacterium</taxon>
    </lineage>
</organism>
<reference evidence="3" key="1">
    <citation type="submission" date="2021-04" db="EMBL/GenBank/DDBJ databases">
        <title>Draft genome assembly of strain Phenylobacterium sp. 20VBR1 using MiniION and Illumina platforms.</title>
        <authorList>
            <person name="Thomas F.A."/>
            <person name="Krishnan K.P."/>
            <person name="Sinha R.K."/>
        </authorList>
    </citation>
    <scope>NUCLEOTIDE SEQUENCE</scope>
    <source>
        <strain evidence="3">20VBR1</strain>
    </source>
</reference>
<dbReference type="Proteomes" id="UP000622580">
    <property type="component" value="Unassembled WGS sequence"/>
</dbReference>
<keyword evidence="3" id="KW-0645">Protease</keyword>
<protein>
    <submittedName>
        <fullName evidence="3">Aspartyl protease family protein</fullName>
    </submittedName>
</protein>
<dbReference type="InterPro" id="IPR021109">
    <property type="entry name" value="Peptidase_aspartic_dom_sf"/>
</dbReference>
<comment type="caution">
    <text evidence="3">The sequence shown here is derived from an EMBL/GenBank/DDBJ whole genome shotgun (WGS) entry which is preliminary data.</text>
</comment>
<keyword evidence="4" id="KW-1185">Reference proteome</keyword>
<gene>
    <name evidence="3" type="ORF">JKL49_08530</name>
</gene>
<dbReference type="GO" id="GO:0006508">
    <property type="term" value="P:proteolysis"/>
    <property type="evidence" value="ECO:0007669"/>
    <property type="project" value="UniProtKB-KW"/>
</dbReference>